<reference evidence="2" key="1">
    <citation type="submission" date="2021-01" db="EMBL/GenBank/DDBJ databases">
        <authorList>
            <person name="Corre E."/>
            <person name="Pelletier E."/>
            <person name="Niang G."/>
            <person name="Scheremetjew M."/>
            <person name="Finn R."/>
            <person name="Kale V."/>
            <person name="Holt S."/>
            <person name="Cochrane G."/>
            <person name="Meng A."/>
            <person name="Brown T."/>
            <person name="Cohen L."/>
        </authorList>
    </citation>
    <scope>NUCLEOTIDE SEQUENCE</scope>
    <source>
        <strain evidence="2">CCMP645</strain>
    </source>
</reference>
<organism evidence="2">
    <name type="scientific">Chrysotila carterae</name>
    <name type="common">Marine alga</name>
    <name type="synonym">Syracosphaera carterae</name>
    <dbReference type="NCBI Taxonomy" id="13221"/>
    <lineage>
        <taxon>Eukaryota</taxon>
        <taxon>Haptista</taxon>
        <taxon>Haptophyta</taxon>
        <taxon>Prymnesiophyceae</taxon>
        <taxon>Isochrysidales</taxon>
        <taxon>Isochrysidaceae</taxon>
        <taxon>Chrysotila</taxon>
    </lineage>
</organism>
<evidence type="ECO:0000256" key="1">
    <source>
        <dbReference type="SAM" id="MobiDB-lite"/>
    </source>
</evidence>
<gene>
    <name evidence="2" type="ORF">PCAR00345_LOCUS41527</name>
</gene>
<proteinExistence type="predicted"/>
<evidence type="ECO:0000313" key="2">
    <source>
        <dbReference type="EMBL" id="CAE0788818.1"/>
    </source>
</evidence>
<accession>A0A7S4FD76</accession>
<dbReference type="AlphaFoldDB" id="A0A7S4FD76"/>
<protein>
    <submittedName>
        <fullName evidence="2">Uncharacterized protein</fullName>
    </submittedName>
</protein>
<dbReference type="EMBL" id="HBIZ01067915">
    <property type="protein sequence ID" value="CAE0788818.1"/>
    <property type="molecule type" value="Transcribed_RNA"/>
</dbReference>
<sequence>MFRCTSSRMLTGSPRSTEGAGARSMVARWRRARYTLDAARVSARVRAARMSVDTRRSKARQAQGAALCVRAAGISLTARAPCGDLRALAQSSRSPRSVLTLISL</sequence>
<feature type="region of interest" description="Disordered" evidence="1">
    <location>
        <begin position="1"/>
        <end position="22"/>
    </location>
</feature>
<name>A0A7S4FD76_CHRCT</name>
<feature type="compositionally biased region" description="Polar residues" evidence="1">
    <location>
        <begin position="1"/>
        <end position="16"/>
    </location>
</feature>